<keyword evidence="3" id="KW-0378">Hydrolase</keyword>
<dbReference type="PANTHER" id="PTHR43142:SF1">
    <property type="entry name" value="CARBOXYLIC ESTER HYDROLASE"/>
    <property type="match status" value="1"/>
</dbReference>
<dbReference type="Gene3D" id="3.40.50.1820">
    <property type="entry name" value="alpha/beta hydrolase"/>
    <property type="match status" value="1"/>
</dbReference>
<dbReference type="InterPro" id="IPR002018">
    <property type="entry name" value="CarbesteraseB"/>
</dbReference>
<dbReference type="OrthoDB" id="19653at2759"/>
<dbReference type="InParanoid" id="A0A482XF73"/>
<dbReference type="EMBL" id="QKKF02011294">
    <property type="protein sequence ID" value="RZF44129.1"/>
    <property type="molecule type" value="Genomic_DNA"/>
</dbReference>
<keyword evidence="4" id="KW-0325">Glycoprotein</keyword>
<dbReference type="SUPFAM" id="SSF53474">
    <property type="entry name" value="alpha/beta-Hydrolases"/>
    <property type="match status" value="1"/>
</dbReference>
<feature type="domain" description="Carboxylesterase type B" evidence="5">
    <location>
        <begin position="32"/>
        <end position="79"/>
    </location>
</feature>
<evidence type="ECO:0000256" key="3">
    <source>
        <dbReference type="ARBA" id="ARBA00022801"/>
    </source>
</evidence>
<name>A0A482XF73_LAOST</name>
<dbReference type="STRING" id="195883.A0A482XF73"/>
<evidence type="ECO:0000259" key="5">
    <source>
        <dbReference type="Pfam" id="PF00135"/>
    </source>
</evidence>
<dbReference type="Pfam" id="PF00135">
    <property type="entry name" value="COesterase"/>
    <property type="match status" value="1"/>
</dbReference>
<dbReference type="InterPro" id="IPR029058">
    <property type="entry name" value="AB_hydrolase_fold"/>
</dbReference>
<evidence type="ECO:0000256" key="2">
    <source>
        <dbReference type="ARBA" id="ARBA00022487"/>
    </source>
</evidence>
<evidence type="ECO:0000256" key="1">
    <source>
        <dbReference type="ARBA" id="ARBA00005964"/>
    </source>
</evidence>
<proteinExistence type="inferred from homology"/>
<evidence type="ECO:0000313" key="6">
    <source>
        <dbReference type="EMBL" id="RZF44129.1"/>
    </source>
</evidence>
<dbReference type="GO" id="GO:0052689">
    <property type="term" value="F:carboxylic ester hydrolase activity"/>
    <property type="evidence" value="ECO:0007669"/>
    <property type="project" value="UniProtKB-KW"/>
</dbReference>
<protein>
    <recommendedName>
        <fullName evidence="5">Carboxylesterase type B domain-containing protein</fullName>
    </recommendedName>
</protein>
<keyword evidence="2" id="KW-0719">Serine esterase</keyword>
<comment type="similarity">
    <text evidence="1">Belongs to the type-B carboxylesterase/lipase family.</text>
</comment>
<gene>
    <name evidence="6" type="ORF">LSTR_LSTR017366</name>
</gene>
<dbReference type="PANTHER" id="PTHR43142">
    <property type="entry name" value="CARBOXYLIC ESTER HYDROLASE"/>
    <property type="match status" value="1"/>
</dbReference>
<dbReference type="AlphaFoldDB" id="A0A482XF73"/>
<comment type="caution">
    <text evidence="6">The sequence shown here is derived from an EMBL/GenBank/DDBJ whole genome shotgun (WGS) entry which is preliminary data.</text>
</comment>
<evidence type="ECO:0000313" key="7">
    <source>
        <dbReference type="Proteomes" id="UP000291343"/>
    </source>
</evidence>
<sequence length="156" mass="17473">MKLVFQSPVPVWKWEGVRSAVKEGPVCLQESETKKYPVMVFIHGGGFEGGTGNQMLYEPDYLLDRDIVLVTMNYRLGALALKWVKENIAAFRWQSRFGDNIRAKAAGGASVHYHMISPLSQEMVNMDPVTAGITPVYRARRMCSCPGPKGLQYYLG</sequence>
<dbReference type="SMR" id="A0A482XF73"/>
<organism evidence="6 7">
    <name type="scientific">Laodelphax striatellus</name>
    <name type="common">Small brown planthopper</name>
    <name type="synonym">Delphax striatella</name>
    <dbReference type="NCBI Taxonomy" id="195883"/>
    <lineage>
        <taxon>Eukaryota</taxon>
        <taxon>Metazoa</taxon>
        <taxon>Ecdysozoa</taxon>
        <taxon>Arthropoda</taxon>
        <taxon>Hexapoda</taxon>
        <taxon>Insecta</taxon>
        <taxon>Pterygota</taxon>
        <taxon>Neoptera</taxon>
        <taxon>Paraneoptera</taxon>
        <taxon>Hemiptera</taxon>
        <taxon>Auchenorrhyncha</taxon>
        <taxon>Fulgoroidea</taxon>
        <taxon>Delphacidae</taxon>
        <taxon>Criomorphinae</taxon>
        <taxon>Laodelphax</taxon>
    </lineage>
</organism>
<reference evidence="6 7" key="1">
    <citation type="journal article" date="2017" name="Gigascience">
        <title>Genome sequence of the small brown planthopper, Laodelphax striatellus.</title>
        <authorList>
            <person name="Zhu J."/>
            <person name="Jiang F."/>
            <person name="Wang X."/>
            <person name="Yang P."/>
            <person name="Bao Y."/>
            <person name="Zhao W."/>
            <person name="Wang W."/>
            <person name="Lu H."/>
            <person name="Wang Q."/>
            <person name="Cui N."/>
            <person name="Li J."/>
            <person name="Chen X."/>
            <person name="Luo L."/>
            <person name="Yu J."/>
            <person name="Kang L."/>
            <person name="Cui F."/>
        </authorList>
    </citation>
    <scope>NUCLEOTIDE SEQUENCE [LARGE SCALE GENOMIC DNA]</scope>
    <source>
        <strain evidence="6">Lst14</strain>
    </source>
</reference>
<accession>A0A482XF73</accession>
<keyword evidence="7" id="KW-1185">Reference proteome</keyword>
<evidence type="ECO:0000256" key="4">
    <source>
        <dbReference type="ARBA" id="ARBA00023180"/>
    </source>
</evidence>
<dbReference type="Proteomes" id="UP000291343">
    <property type="component" value="Unassembled WGS sequence"/>
</dbReference>